<evidence type="ECO:0000256" key="1">
    <source>
        <dbReference type="SAM" id="SignalP"/>
    </source>
</evidence>
<evidence type="ECO:0000313" key="3">
    <source>
        <dbReference type="Proteomes" id="UP001634394"/>
    </source>
</evidence>
<keyword evidence="1" id="KW-0732">Signal</keyword>
<accession>A0ABD3WL00</accession>
<sequence>MQTTVVIAMVSLLIVTSSAHPFVKANRTCRIQCRKACRYGFRDTCPRCTCIENPCRHTKCRAIERCQVVQTVCYYDPYCPMKAECRPVMQKDKCNVQCRVACFFGFLDTCPRCTCSPDPCQDRQCEEDEECRAVNTECYYAPFCPKVAECVKLK</sequence>
<keyword evidence="3" id="KW-1185">Reference proteome</keyword>
<dbReference type="EMBL" id="JBJQND010000006">
    <property type="protein sequence ID" value="KAL3874643.1"/>
    <property type="molecule type" value="Genomic_DNA"/>
</dbReference>
<feature type="signal peptide" evidence="1">
    <location>
        <begin position="1"/>
        <end position="19"/>
    </location>
</feature>
<dbReference type="Proteomes" id="UP001634394">
    <property type="component" value="Unassembled WGS sequence"/>
</dbReference>
<dbReference type="EMBL" id="JBJQND010000006">
    <property type="protein sequence ID" value="KAL3874641.1"/>
    <property type="molecule type" value="Genomic_DNA"/>
</dbReference>
<organism evidence="2 3">
    <name type="scientific">Sinanodonta woodiana</name>
    <name type="common">Chinese pond mussel</name>
    <name type="synonym">Anodonta woodiana</name>
    <dbReference type="NCBI Taxonomy" id="1069815"/>
    <lineage>
        <taxon>Eukaryota</taxon>
        <taxon>Metazoa</taxon>
        <taxon>Spiralia</taxon>
        <taxon>Lophotrochozoa</taxon>
        <taxon>Mollusca</taxon>
        <taxon>Bivalvia</taxon>
        <taxon>Autobranchia</taxon>
        <taxon>Heteroconchia</taxon>
        <taxon>Palaeoheterodonta</taxon>
        <taxon>Unionida</taxon>
        <taxon>Unionoidea</taxon>
        <taxon>Unionidae</taxon>
        <taxon>Unioninae</taxon>
        <taxon>Sinanodonta</taxon>
    </lineage>
</organism>
<name>A0ABD3WL00_SINWO</name>
<reference evidence="2 3" key="1">
    <citation type="submission" date="2024-11" db="EMBL/GenBank/DDBJ databases">
        <title>Chromosome-level genome assembly of the freshwater bivalve Anodonta woodiana.</title>
        <authorList>
            <person name="Chen X."/>
        </authorList>
    </citation>
    <scope>NUCLEOTIDE SEQUENCE [LARGE SCALE GENOMIC DNA]</scope>
    <source>
        <strain evidence="2">MN2024</strain>
        <tissue evidence="2">Gills</tissue>
    </source>
</reference>
<evidence type="ECO:0000313" key="2">
    <source>
        <dbReference type="EMBL" id="KAL3874641.1"/>
    </source>
</evidence>
<comment type="caution">
    <text evidence="2">The sequence shown here is derived from an EMBL/GenBank/DDBJ whole genome shotgun (WGS) entry which is preliminary data.</text>
</comment>
<feature type="chain" id="PRO_5044725217" evidence="1">
    <location>
        <begin position="20"/>
        <end position="154"/>
    </location>
</feature>
<dbReference type="AlphaFoldDB" id="A0ABD3WL00"/>
<protein>
    <submittedName>
        <fullName evidence="2">Uncharacterized protein</fullName>
    </submittedName>
</protein>
<proteinExistence type="predicted"/>
<gene>
    <name evidence="2" type="ORF">ACJMK2_037625</name>
</gene>